<dbReference type="GO" id="GO:0004185">
    <property type="term" value="F:serine-type carboxypeptidase activity"/>
    <property type="evidence" value="ECO:0007669"/>
    <property type="project" value="InterPro"/>
</dbReference>
<keyword evidence="3" id="KW-0121">Carboxypeptidase</keyword>
<dbReference type="STRING" id="990371.SAMN05421813_10878"/>
<dbReference type="EMBL" id="FNHH01000008">
    <property type="protein sequence ID" value="SDM24385.1"/>
    <property type="molecule type" value="Genomic_DNA"/>
</dbReference>
<dbReference type="GO" id="GO:0006508">
    <property type="term" value="P:proteolysis"/>
    <property type="evidence" value="ECO:0007669"/>
    <property type="project" value="InterPro"/>
</dbReference>
<dbReference type="Pfam" id="PF02113">
    <property type="entry name" value="Peptidase_S13"/>
    <property type="match status" value="1"/>
</dbReference>
<dbReference type="PANTHER" id="PTHR30023:SF0">
    <property type="entry name" value="PENICILLIN-SENSITIVE CARBOXYPEPTIDASE A"/>
    <property type="match status" value="1"/>
</dbReference>
<dbReference type="InterPro" id="IPR000667">
    <property type="entry name" value="Peptidase_S13"/>
</dbReference>
<dbReference type="PANTHER" id="PTHR30023">
    <property type="entry name" value="D-ALANYL-D-ALANINE CARBOXYPEPTIDASE"/>
    <property type="match status" value="1"/>
</dbReference>
<evidence type="ECO:0000256" key="2">
    <source>
        <dbReference type="ARBA" id="ARBA00022801"/>
    </source>
</evidence>
<sequence>MKIKTLIWVLITLLSLENLTAKTIRPGKILKMIRRSAVLNEHFTGFALYDLDKRKMIGGQNSEKHFTPASNTKLFTFYAGLKLLKDSVAGLSYIERGDSLIFWGTADPSFLNRDFKQQGIVQKLNSSAKKLYWANGLFTGDFYGAGWTYDDYNEYYQPEMSELPVYGNSIYFRSSNNALHSYPEFNSGGVFTLLTDSVINSGRFRVKRNILSNEFHKSNISVPSGFSQTVPFKVSDELISKLLKQNIPAFSGSLSLKKPVNTKTWYSIPTDTLFRHMLLPSDNFIAEQILLNIAATNGMEMNTSVVIDYVIKNYLSDLHDKVQWVDGSGLSRQNLFTPRSMVRLCEKIYDEVGDENRLFDLLPQGGKTGTLKNLYKSDRPFVFAKTGSLSNNHNLSGYLVTRKGKKLIFSFMNNNYTVSTADVRSEMERIVTFINQNY</sequence>
<evidence type="ECO:0000256" key="1">
    <source>
        <dbReference type="ARBA" id="ARBA00006096"/>
    </source>
</evidence>
<dbReference type="OrthoDB" id="9802627at2"/>
<dbReference type="Gene3D" id="3.40.710.10">
    <property type="entry name" value="DD-peptidase/beta-lactamase superfamily"/>
    <property type="match status" value="2"/>
</dbReference>
<dbReference type="Proteomes" id="UP000199226">
    <property type="component" value="Unassembled WGS sequence"/>
</dbReference>
<comment type="similarity">
    <text evidence="1">Belongs to the peptidase S13 family.</text>
</comment>
<dbReference type="AlphaFoldDB" id="A0A1G9RPK9"/>
<dbReference type="InterPro" id="IPR012338">
    <property type="entry name" value="Beta-lactam/transpept-like"/>
</dbReference>
<keyword evidence="3" id="KW-0645">Protease</keyword>
<accession>A0A1G9RPK9</accession>
<reference evidence="4" key="1">
    <citation type="submission" date="2016-10" db="EMBL/GenBank/DDBJ databases">
        <authorList>
            <person name="Varghese N."/>
            <person name="Submissions S."/>
        </authorList>
    </citation>
    <scope>NUCLEOTIDE SEQUENCE [LARGE SCALE GENOMIC DNA]</scope>
    <source>
        <strain evidence="4">DSM 24536</strain>
    </source>
</reference>
<evidence type="ECO:0000313" key="4">
    <source>
        <dbReference type="Proteomes" id="UP000199226"/>
    </source>
</evidence>
<protein>
    <submittedName>
        <fullName evidence="3">D-alanyl-D-alanine carboxypeptidase / D-alanyl-D-alanine-endopeptidase (Penicillin-binding protein 4)</fullName>
    </submittedName>
</protein>
<dbReference type="GO" id="GO:0000270">
    <property type="term" value="P:peptidoglycan metabolic process"/>
    <property type="evidence" value="ECO:0007669"/>
    <property type="project" value="TreeGrafter"/>
</dbReference>
<gene>
    <name evidence="3" type="ORF">SAMN05421813_10878</name>
</gene>
<organism evidence="3 4">
    <name type="scientific">Daejeonella rubra</name>
    <dbReference type="NCBI Taxonomy" id="990371"/>
    <lineage>
        <taxon>Bacteria</taxon>
        <taxon>Pseudomonadati</taxon>
        <taxon>Bacteroidota</taxon>
        <taxon>Sphingobacteriia</taxon>
        <taxon>Sphingobacteriales</taxon>
        <taxon>Sphingobacteriaceae</taxon>
        <taxon>Daejeonella</taxon>
    </lineage>
</organism>
<evidence type="ECO:0000313" key="3">
    <source>
        <dbReference type="EMBL" id="SDM24385.1"/>
    </source>
</evidence>
<keyword evidence="2" id="KW-0378">Hydrolase</keyword>
<dbReference type="PRINTS" id="PR00922">
    <property type="entry name" value="DADACBPTASE3"/>
</dbReference>
<keyword evidence="4" id="KW-1185">Reference proteome</keyword>
<dbReference type="SUPFAM" id="SSF56601">
    <property type="entry name" value="beta-lactamase/transpeptidase-like"/>
    <property type="match status" value="1"/>
</dbReference>
<name>A0A1G9RPK9_9SPHI</name>
<proteinExistence type="inferred from homology"/>